<evidence type="ECO:0008006" key="4">
    <source>
        <dbReference type="Google" id="ProtNLM"/>
    </source>
</evidence>
<dbReference type="InterPro" id="IPR000225">
    <property type="entry name" value="Armadillo"/>
</dbReference>
<name>A0A250XHK3_9CHLO</name>
<dbReference type="STRING" id="1157962.A0A250XHK3"/>
<dbReference type="PANTHER" id="PTHR15599">
    <property type="entry name" value="RTDR1"/>
    <property type="match status" value="1"/>
</dbReference>
<evidence type="ECO:0000256" key="1">
    <source>
        <dbReference type="PROSITE-ProRule" id="PRU00259"/>
    </source>
</evidence>
<dbReference type="InterPro" id="IPR011989">
    <property type="entry name" value="ARM-like"/>
</dbReference>
<dbReference type="SUPFAM" id="SSF48371">
    <property type="entry name" value="ARM repeat"/>
    <property type="match status" value="1"/>
</dbReference>
<dbReference type="SMART" id="SM00185">
    <property type="entry name" value="ARM"/>
    <property type="match status" value="5"/>
</dbReference>
<dbReference type="Gene3D" id="1.25.10.10">
    <property type="entry name" value="Leucine-rich Repeat Variant"/>
    <property type="match status" value="2"/>
</dbReference>
<dbReference type="PANTHER" id="PTHR15599:SF1">
    <property type="entry name" value="RADIAL SPOKE HEAD 14 HOMOLOG"/>
    <property type="match status" value="1"/>
</dbReference>
<comment type="caution">
    <text evidence="2">The sequence shown here is derived from an EMBL/GenBank/DDBJ whole genome shotgun (WGS) entry which is preliminary data.</text>
</comment>
<dbReference type="EMBL" id="BEGY01000082">
    <property type="protein sequence ID" value="GAX82554.1"/>
    <property type="molecule type" value="Genomic_DNA"/>
</dbReference>
<dbReference type="OrthoDB" id="409644at2759"/>
<protein>
    <recommendedName>
        <fullName evidence="4">Armadillo repeat-containing domain-containing protein</fullName>
    </recommendedName>
</protein>
<dbReference type="PROSITE" id="PS50176">
    <property type="entry name" value="ARM_REPEAT"/>
    <property type="match status" value="1"/>
</dbReference>
<dbReference type="AlphaFoldDB" id="A0A250XHK3"/>
<dbReference type="Proteomes" id="UP000232323">
    <property type="component" value="Unassembled WGS sequence"/>
</dbReference>
<accession>A0A250XHK3</accession>
<dbReference type="InterPro" id="IPR042856">
    <property type="entry name" value="RSP14"/>
</dbReference>
<evidence type="ECO:0000313" key="2">
    <source>
        <dbReference type="EMBL" id="GAX82554.1"/>
    </source>
</evidence>
<feature type="repeat" description="ARM" evidence="1">
    <location>
        <begin position="65"/>
        <end position="107"/>
    </location>
</feature>
<organism evidence="2 3">
    <name type="scientific">Chlamydomonas eustigma</name>
    <dbReference type="NCBI Taxonomy" id="1157962"/>
    <lineage>
        <taxon>Eukaryota</taxon>
        <taxon>Viridiplantae</taxon>
        <taxon>Chlorophyta</taxon>
        <taxon>core chlorophytes</taxon>
        <taxon>Chlorophyceae</taxon>
        <taxon>CS clade</taxon>
        <taxon>Chlamydomonadales</taxon>
        <taxon>Chlamydomonadaceae</taxon>
        <taxon>Chlamydomonas</taxon>
    </lineage>
</organism>
<evidence type="ECO:0000313" key="3">
    <source>
        <dbReference type="Proteomes" id="UP000232323"/>
    </source>
</evidence>
<keyword evidence="3" id="KW-1185">Reference proteome</keyword>
<gene>
    <name evidence="2" type="ORF">CEUSTIGMA_g9980.t1</name>
</gene>
<proteinExistence type="predicted"/>
<reference evidence="2 3" key="1">
    <citation type="submission" date="2017-08" db="EMBL/GenBank/DDBJ databases">
        <title>Acidophilic green algal genome provides insights into adaptation to an acidic environment.</title>
        <authorList>
            <person name="Hirooka S."/>
            <person name="Hirose Y."/>
            <person name="Kanesaki Y."/>
            <person name="Higuchi S."/>
            <person name="Fujiwara T."/>
            <person name="Onuma R."/>
            <person name="Era A."/>
            <person name="Ohbayashi R."/>
            <person name="Uzuka A."/>
            <person name="Nozaki H."/>
            <person name="Yoshikawa H."/>
            <person name="Miyagishima S.Y."/>
        </authorList>
    </citation>
    <scope>NUCLEOTIDE SEQUENCE [LARGE SCALE GENOMIC DNA]</scope>
    <source>
        <strain evidence="2 3">NIES-2499</strain>
    </source>
</reference>
<dbReference type="InterPro" id="IPR016024">
    <property type="entry name" value="ARM-type_fold"/>
</dbReference>
<sequence length="368" mass="39933">MRHESKPNPKPMAYTTITRGFEAAAYPKIVRELKDSNLLVKQKALIAARELLGSSTSYVQCIAHGITPAVITLLQDADALVRERAAGTMEYLSVKEVGARDVVQHGGIQQLVVQLQDEGTAVRDAAYGALIEAARFDVVRMALVKLRKALPLLMNLVLEEKLNRSLKGLTLLNACVQVRNNQAALKQLVDDAACVPSLSQLISCGRHEAIQEQAAQLLGLVASTFTDAKLEAVQTGCVPKLIALLDQQNNVLLATAATAALMMITIVNDGKYAVINCDQGLERLAGQWMDPMVSELVCVNITQCITNVAEAPEARPVLIECGAMERLVAIFEGVAVSEIVKRGAAEAMRQCKFNYLPHQRLPGREKQS</sequence>